<reference evidence="1" key="1">
    <citation type="submission" date="2022-06" db="EMBL/GenBank/DDBJ databases">
        <title>Fusarium solani species complex genomes reveal bases of compartmentalisation and animal pathogenesis.</title>
        <authorList>
            <person name="Tsai I.J."/>
        </authorList>
    </citation>
    <scope>NUCLEOTIDE SEQUENCE</scope>
    <source>
        <strain evidence="1">Fu6.1</strain>
    </source>
</reference>
<sequence length="221" mass="24015">MAHAGNGGGHNSDTGDGGETHGSSNIEDTNQARVSEDDGSSAEQEPVRGGDGAGTSPEDESQEKGSSSDEEHEYEASNTEDQEHEPAHEEDQEQESSTEQNIDAEQGSLPVNNMTRGIPPTEEIQPIQEIQPMQEIQPVQEMQPVKEVDAMSTVDQPEGALASDETPAVEGSSSWKLWRCWEGTLDCCGTCLVDPECVRDVFNIETPELLCVSRLLDRIYQ</sequence>
<organism evidence="1 2">
    <name type="scientific">Fusarium keratoplasticum</name>
    <dbReference type="NCBI Taxonomy" id="1328300"/>
    <lineage>
        <taxon>Eukaryota</taxon>
        <taxon>Fungi</taxon>
        <taxon>Dikarya</taxon>
        <taxon>Ascomycota</taxon>
        <taxon>Pezizomycotina</taxon>
        <taxon>Sordariomycetes</taxon>
        <taxon>Hypocreomycetidae</taxon>
        <taxon>Hypocreales</taxon>
        <taxon>Nectriaceae</taxon>
        <taxon>Fusarium</taxon>
        <taxon>Fusarium solani species complex</taxon>
    </lineage>
</organism>
<evidence type="ECO:0000313" key="1">
    <source>
        <dbReference type="EMBL" id="KAI8666567.1"/>
    </source>
</evidence>
<gene>
    <name evidence="1" type="ORF">NCS57_00882000</name>
</gene>
<name>A0ACC0QV93_9HYPO</name>
<evidence type="ECO:0000313" key="2">
    <source>
        <dbReference type="Proteomes" id="UP001065298"/>
    </source>
</evidence>
<protein>
    <submittedName>
        <fullName evidence="1">Uncharacterized protein</fullName>
    </submittedName>
</protein>
<proteinExistence type="predicted"/>
<comment type="caution">
    <text evidence="1">The sequence shown here is derived from an EMBL/GenBank/DDBJ whole genome shotgun (WGS) entry which is preliminary data.</text>
</comment>
<dbReference type="Proteomes" id="UP001065298">
    <property type="component" value="Chromosome 6"/>
</dbReference>
<dbReference type="EMBL" id="CM046508">
    <property type="protein sequence ID" value="KAI8666567.1"/>
    <property type="molecule type" value="Genomic_DNA"/>
</dbReference>
<accession>A0ACC0QV93</accession>
<keyword evidence="2" id="KW-1185">Reference proteome</keyword>